<dbReference type="Pfam" id="PF00106">
    <property type="entry name" value="adh_short"/>
    <property type="match status" value="1"/>
</dbReference>
<reference evidence="1" key="1">
    <citation type="submission" date="2023-07" db="EMBL/GenBank/DDBJ databases">
        <title>A chromosome-level genome assembly of Lolium multiflorum.</title>
        <authorList>
            <person name="Chen Y."/>
            <person name="Copetti D."/>
            <person name="Kolliker R."/>
            <person name="Studer B."/>
        </authorList>
    </citation>
    <scope>NUCLEOTIDE SEQUENCE</scope>
    <source>
        <strain evidence="1">02402/16</strain>
        <tissue evidence="1">Leaf</tissue>
    </source>
</reference>
<accession>A0AAD8QRK9</accession>
<sequence length="355" mass="38158">MYAHRPTKIEEGATVWIGASSTSNAADGYRCRYERMRHRHVRPNFRYELHTIPTSYMDMLEENEVNIGIEPLDDYDVGIVVGYSEIGGVEENDEMELELDHSRGSTSSRGIAAVVGVGPRLGSAVARKFASEGYTVAILSRDLDNLSQLAEEIAQEAKAQVFALRVDCADARSVREAFEGVLSLGPVEVLVYNACEPPGDHGDGDAVARPVPFLSISPDAFHRSIAVSAAGAFHCAQQVIPGMVERGRGTIIFTGSSASVNGFAGYADLSCGKFALRGLSQSLAKEFRPAGVHIAHMIIDGAIGDRRSQRGKAEAGAGDAAGADPDAVAQSYWHVHAQDKSAWTQEMDVRSPSFM</sequence>
<proteinExistence type="predicted"/>
<dbReference type="SUPFAM" id="SSF51735">
    <property type="entry name" value="NAD(P)-binding Rossmann-fold domains"/>
    <property type="match status" value="1"/>
</dbReference>
<comment type="caution">
    <text evidence="1">The sequence shown here is derived from an EMBL/GenBank/DDBJ whole genome shotgun (WGS) entry which is preliminary data.</text>
</comment>
<dbReference type="Proteomes" id="UP001231189">
    <property type="component" value="Unassembled WGS sequence"/>
</dbReference>
<dbReference type="EMBL" id="JAUUTY010000007">
    <property type="protein sequence ID" value="KAK1607462.1"/>
    <property type="molecule type" value="Genomic_DNA"/>
</dbReference>
<dbReference type="InterPro" id="IPR036291">
    <property type="entry name" value="NAD(P)-bd_dom_sf"/>
</dbReference>
<dbReference type="PANTHER" id="PTHR43431">
    <property type="entry name" value="OXIDOREDUCTASE, SHORT CHAIN DEHYDROGENASE/REDUCTASE FAMILY (AFU_ORTHOLOGUE AFUA_5G14000)"/>
    <property type="match status" value="1"/>
</dbReference>
<evidence type="ECO:0000313" key="2">
    <source>
        <dbReference type="Proteomes" id="UP001231189"/>
    </source>
</evidence>
<gene>
    <name evidence="1" type="ORF">QYE76_031135</name>
</gene>
<keyword evidence="2" id="KW-1185">Reference proteome</keyword>
<organism evidence="1 2">
    <name type="scientific">Lolium multiflorum</name>
    <name type="common">Italian ryegrass</name>
    <name type="synonym">Lolium perenne subsp. multiflorum</name>
    <dbReference type="NCBI Taxonomy" id="4521"/>
    <lineage>
        <taxon>Eukaryota</taxon>
        <taxon>Viridiplantae</taxon>
        <taxon>Streptophyta</taxon>
        <taxon>Embryophyta</taxon>
        <taxon>Tracheophyta</taxon>
        <taxon>Spermatophyta</taxon>
        <taxon>Magnoliopsida</taxon>
        <taxon>Liliopsida</taxon>
        <taxon>Poales</taxon>
        <taxon>Poaceae</taxon>
        <taxon>BOP clade</taxon>
        <taxon>Pooideae</taxon>
        <taxon>Poodae</taxon>
        <taxon>Poeae</taxon>
        <taxon>Poeae Chloroplast Group 2 (Poeae type)</taxon>
        <taxon>Loliodinae</taxon>
        <taxon>Loliinae</taxon>
        <taxon>Lolium</taxon>
    </lineage>
</organism>
<dbReference type="PRINTS" id="PR00081">
    <property type="entry name" value="GDHRDH"/>
</dbReference>
<dbReference type="Gene3D" id="3.40.50.720">
    <property type="entry name" value="NAD(P)-binding Rossmann-like Domain"/>
    <property type="match status" value="1"/>
</dbReference>
<protein>
    <submittedName>
        <fullName evidence="1">Uncharacterized protein</fullName>
    </submittedName>
</protein>
<evidence type="ECO:0000313" key="1">
    <source>
        <dbReference type="EMBL" id="KAK1607462.1"/>
    </source>
</evidence>
<name>A0AAD8QRK9_LOLMU</name>
<dbReference type="InterPro" id="IPR002347">
    <property type="entry name" value="SDR_fam"/>
</dbReference>
<dbReference type="AlphaFoldDB" id="A0AAD8QRK9"/>
<dbReference type="PANTHER" id="PTHR43431:SF1">
    <property type="entry name" value="OS08G0476300 PROTEIN"/>
    <property type="match status" value="1"/>
</dbReference>